<dbReference type="EMBL" id="WKJK01000012">
    <property type="protein sequence ID" value="MRW92633.1"/>
    <property type="molecule type" value="Genomic_DNA"/>
</dbReference>
<gene>
    <name evidence="2" type="ORF">GJ699_21775</name>
</gene>
<organism evidence="2 3">
    <name type="scientific">Duganella guangzhouensis</name>
    <dbReference type="NCBI Taxonomy" id="2666084"/>
    <lineage>
        <taxon>Bacteria</taxon>
        <taxon>Pseudomonadati</taxon>
        <taxon>Pseudomonadota</taxon>
        <taxon>Betaproteobacteria</taxon>
        <taxon>Burkholderiales</taxon>
        <taxon>Oxalobacteraceae</taxon>
        <taxon>Telluria group</taxon>
        <taxon>Duganella</taxon>
    </lineage>
</organism>
<evidence type="ECO:0000313" key="2">
    <source>
        <dbReference type="EMBL" id="MRW92633.1"/>
    </source>
</evidence>
<dbReference type="AlphaFoldDB" id="A0A6I2L425"/>
<proteinExistence type="predicted"/>
<evidence type="ECO:0000313" key="3">
    <source>
        <dbReference type="Proteomes" id="UP000433309"/>
    </source>
</evidence>
<dbReference type="RefSeq" id="WP_154380231.1">
    <property type="nucleotide sequence ID" value="NZ_WKJK01000012.1"/>
</dbReference>
<reference evidence="2 3" key="1">
    <citation type="submission" date="2019-11" db="EMBL/GenBank/DDBJ databases">
        <title>Novel species isolated from a subtropical stream in China.</title>
        <authorList>
            <person name="Lu H."/>
        </authorList>
    </citation>
    <scope>NUCLEOTIDE SEQUENCE [LARGE SCALE GENOMIC DNA]</scope>
    <source>
        <strain evidence="2 3">FT80W</strain>
    </source>
</reference>
<feature type="compositionally biased region" description="Basic and acidic residues" evidence="1">
    <location>
        <begin position="21"/>
        <end position="31"/>
    </location>
</feature>
<evidence type="ECO:0000256" key="1">
    <source>
        <dbReference type="SAM" id="MobiDB-lite"/>
    </source>
</evidence>
<sequence>MDDRKEIKKPPSNYANVFSLRSDRSPSDRGKPNVASTVKIKIKMVCDKLVGYGTDINAGKDSAILLWMSDFNNLIEYLDTLSKSNKSVDMKSYDSLILLGAISKMQEICRTADSVRANMCHEAIPNALLRLLGFKK</sequence>
<dbReference type="Proteomes" id="UP000433309">
    <property type="component" value="Unassembled WGS sequence"/>
</dbReference>
<keyword evidence="3" id="KW-1185">Reference proteome</keyword>
<feature type="region of interest" description="Disordered" evidence="1">
    <location>
        <begin position="1"/>
        <end position="33"/>
    </location>
</feature>
<accession>A0A6I2L425</accession>
<name>A0A6I2L425_9BURK</name>
<comment type="caution">
    <text evidence="2">The sequence shown here is derived from an EMBL/GenBank/DDBJ whole genome shotgun (WGS) entry which is preliminary data.</text>
</comment>
<protein>
    <submittedName>
        <fullName evidence="2">Uncharacterized protein</fullName>
    </submittedName>
</protein>